<dbReference type="EMBL" id="JAKRYL010000005">
    <property type="protein sequence ID" value="MCL7746822.1"/>
    <property type="molecule type" value="Genomic_DNA"/>
</dbReference>
<keyword evidence="5" id="KW-1185">Reference proteome</keyword>
<protein>
    <recommendedName>
        <fullName evidence="2">Autolysin</fullName>
    </recommendedName>
    <alternativeName>
        <fullName evidence="1">Cell wall hydrolase</fullName>
    </alternativeName>
</protein>
<dbReference type="GO" id="GO:0009253">
    <property type="term" value="P:peptidoglycan catabolic process"/>
    <property type="evidence" value="ECO:0007669"/>
    <property type="project" value="InterPro"/>
</dbReference>
<dbReference type="Gene3D" id="3.10.350.10">
    <property type="entry name" value="LysM domain"/>
    <property type="match status" value="2"/>
</dbReference>
<dbReference type="CDD" id="cd00118">
    <property type="entry name" value="LysM"/>
    <property type="match status" value="1"/>
</dbReference>
<comment type="caution">
    <text evidence="4">The sequence shown here is derived from an EMBL/GenBank/DDBJ whole genome shotgun (WGS) entry which is preliminary data.</text>
</comment>
<dbReference type="SUPFAM" id="SSF54106">
    <property type="entry name" value="LysM domain"/>
    <property type="match status" value="1"/>
</dbReference>
<feature type="domain" description="LysM" evidence="3">
    <location>
        <begin position="33"/>
        <end position="76"/>
    </location>
</feature>
<dbReference type="PANTHER" id="PTHR33734">
    <property type="entry name" value="LYSM DOMAIN-CONTAINING GPI-ANCHORED PROTEIN 2"/>
    <property type="match status" value="1"/>
</dbReference>
<evidence type="ECO:0000256" key="2">
    <source>
        <dbReference type="ARBA" id="ARBA00032390"/>
    </source>
</evidence>
<proteinExistence type="predicted"/>
<gene>
    <name evidence="4" type="ORF">MF646_06760</name>
</gene>
<organism evidence="4 5">
    <name type="scientific">Halalkalibacter alkaliphilus</name>
    <dbReference type="NCBI Taxonomy" id="2917993"/>
    <lineage>
        <taxon>Bacteria</taxon>
        <taxon>Bacillati</taxon>
        <taxon>Bacillota</taxon>
        <taxon>Bacilli</taxon>
        <taxon>Bacillales</taxon>
        <taxon>Bacillaceae</taxon>
        <taxon>Halalkalibacter</taxon>
    </lineage>
</organism>
<dbReference type="AlphaFoldDB" id="A0A9X2A4I9"/>
<evidence type="ECO:0000313" key="5">
    <source>
        <dbReference type="Proteomes" id="UP001139150"/>
    </source>
</evidence>
<dbReference type="InterPro" id="IPR036779">
    <property type="entry name" value="LysM_dom_sf"/>
</dbReference>
<accession>A0A9X2A4I9</accession>
<sequence length="287" mass="32543">MANKYDTSVRDLKLTNGLQSDLLLVGQRLFVPMRYEVAAGDTLWKLSRAYNSTVQAIKETNGLTSDVLYIGQKLRIPPKKLPMDGQYVLMTREEFKDWLFNHEFTRNISLIQQHHTWSPAYGHFNGNNHFSLLKGMEYYHTKEVGWENIAQNITTFPDGRIAVSRPFNSAPDGSIGPKANSIGLNIEHVGNFDLGNDQMTAEHRETIIYLTALLCMKFGLTPSVDSITYHRWWDMNTGERVLDRSEGVSVKTCPGTGFFGGNTTESAKNNFYPLVSRKIQEIRATLN</sequence>
<dbReference type="Proteomes" id="UP001139150">
    <property type="component" value="Unassembled WGS sequence"/>
</dbReference>
<evidence type="ECO:0000259" key="3">
    <source>
        <dbReference type="PROSITE" id="PS51782"/>
    </source>
</evidence>
<dbReference type="Pfam" id="PF01476">
    <property type="entry name" value="LysM"/>
    <property type="match status" value="2"/>
</dbReference>
<dbReference type="PROSITE" id="PS51782">
    <property type="entry name" value="LYSM"/>
    <property type="match status" value="1"/>
</dbReference>
<dbReference type="InterPro" id="IPR018392">
    <property type="entry name" value="LysM"/>
</dbReference>
<dbReference type="SMART" id="SM00257">
    <property type="entry name" value="LysM"/>
    <property type="match status" value="2"/>
</dbReference>
<evidence type="ECO:0000256" key="1">
    <source>
        <dbReference type="ARBA" id="ARBA00030881"/>
    </source>
</evidence>
<dbReference type="InterPro" id="IPR036505">
    <property type="entry name" value="Amidase/PGRP_sf"/>
</dbReference>
<evidence type="ECO:0000313" key="4">
    <source>
        <dbReference type="EMBL" id="MCL7746822.1"/>
    </source>
</evidence>
<dbReference type="PANTHER" id="PTHR33734:SF22">
    <property type="entry name" value="MEMBRANE-BOUND LYTIC MUREIN TRANSGLYCOSYLASE D"/>
    <property type="match status" value="1"/>
</dbReference>
<dbReference type="SUPFAM" id="SSF55846">
    <property type="entry name" value="N-acetylmuramoyl-L-alanine amidase-like"/>
    <property type="match status" value="1"/>
</dbReference>
<dbReference type="Pfam" id="PF01510">
    <property type="entry name" value="Amidase_2"/>
    <property type="match status" value="1"/>
</dbReference>
<reference evidence="4" key="1">
    <citation type="submission" date="2022-02" db="EMBL/GenBank/DDBJ databases">
        <title>Halalkalibacter sp. nov. isolated from Lonar Lake, India.</title>
        <authorList>
            <person name="Joshi A."/>
            <person name="Thite S."/>
            <person name="Lodha T."/>
        </authorList>
    </citation>
    <scope>NUCLEOTIDE SEQUENCE</scope>
    <source>
        <strain evidence="4">MEB205</strain>
    </source>
</reference>
<dbReference type="InterPro" id="IPR002502">
    <property type="entry name" value="Amidase_domain"/>
</dbReference>
<dbReference type="Gene3D" id="3.40.80.10">
    <property type="entry name" value="Peptidoglycan recognition protein-like"/>
    <property type="match status" value="1"/>
</dbReference>
<name>A0A9X2A4I9_9BACI</name>
<dbReference type="GO" id="GO:0008745">
    <property type="term" value="F:N-acetylmuramoyl-L-alanine amidase activity"/>
    <property type="evidence" value="ECO:0007669"/>
    <property type="project" value="InterPro"/>
</dbReference>